<keyword evidence="4" id="KW-0418">Kinase</keyword>
<evidence type="ECO:0000256" key="2">
    <source>
        <dbReference type="ARBA" id="ARBA00012438"/>
    </source>
</evidence>
<dbReference type="EMBL" id="JACICF010000001">
    <property type="protein sequence ID" value="MBB3763742.1"/>
    <property type="molecule type" value="Genomic_DNA"/>
</dbReference>
<organism evidence="8 9">
    <name type="scientific">Sphingomicrobium lutaoense</name>
    <dbReference type="NCBI Taxonomy" id="515949"/>
    <lineage>
        <taxon>Bacteria</taxon>
        <taxon>Pseudomonadati</taxon>
        <taxon>Pseudomonadota</taxon>
        <taxon>Alphaproteobacteria</taxon>
        <taxon>Sphingomonadales</taxon>
        <taxon>Sphingomonadaceae</taxon>
        <taxon>Sphingomicrobium</taxon>
    </lineage>
</organism>
<dbReference type="EC" id="2.7.13.3" evidence="2"/>
<dbReference type="PANTHER" id="PTHR43711:SF1">
    <property type="entry name" value="HISTIDINE KINASE 1"/>
    <property type="match status" value="1"/>
</dbReference>
<feature type="domain" description="Histidine kinase" evidence="7">
    <location>
        <begin position="229"/>
        <end position="431"/>
    </location>
</feature>
<dbReference type="PROSITE" id="PS50109">
    <property type="entry name" value="HIS_KIN"/>
    <property type="match status" value="1"/>
</dbReference>
<dbReference type="GO" id="GO:0000155">
    <property type="term" value="F:phosphorelay sensor kinase activity"/>
    <property type="evidence" value="ECO:0007669"/>
    <property type="project" value="InterPro"/>
</dbReference>
<evidence type="ECO:0000256" key="5">
    <source>
        <dbReference type="ARBA" id="ARBA00023012"/>
    </source>
</evidence>
<accession>A0A839Z257</accession>
<dbReference type="Gene3D" id="1.10.287.130">
    <property type="match status" value="1"/>
</dbReference>
<dbReference type="AlphaFoldDB" id="A0A839Z257"/>
<evidence type="ECO:0000259" key="7">
    <source>
        <dbReference type="PROSITE" id="PS50109"/>
    </source>
</evidence>
<dbReference type="SUPFAM" id="SSF47384">
    <property type="entry name" value="Homodimeric domain of signal transducing histidine kinase"/>
    <property type="match status" value="1"/>
</dbReference>
<dbReference type="InterPro" id="IPR003661">
    <property type="entry name" value="HisK_dim/P_dom"/>
</dbReference>
<evidence type="ECO:0000256" key="4">
    <source>
        <dbReference type="ARBA" id="ARBA00022777"/>
    </source>
</evidence>
<keyword evidence="5" id="KW-0902">Two-component regulatory system</keyword>
<dbReference type="SMART" id="SM00388">
    <property type="entry name" value="HisKA"/>
    <property type="match status" value="1"/>
</dbReference>
<keyword evidence="3" id="KW-0808">Transferase</keyword>
<evidence type="ECO:0000313" key="9">
    <source>
        <dbReference type="Proteomes" id="UP000578569"/>
    </source>
</evidence>
<reference evidence="8 9" key="1">
    <citation type="submission" date="2020-08" db="EMBL/GenBank/DDBJ databases">
        <title>Genomic Encyclopedia of Type Strains, Phase IV (KMG-IV): sequencing the most valuable type-strain genomes for metagenomic binning, comparative biology and taxonomic classification.</title>
        <authorList>
            <person name="Goeker M."/>
        </authorList>
    </citation>
    <scope>NUCLEOTIDE SEQUENCE [LARGE SCALE GENOMIC DNA]</scope>
    <source>
        <strain evidence="8 9">DSM 24194</strain>
    </source>
</reference>
<feature type="region of interest" description="Disordered" evidence="6">
    <location>
        <begin position="128"/>
        <end position="219"/>
    </location>
</feature>
<protein>
    <recommendedName>
        <fullName evidence="2">histidine kinase</fullName>
        <ecNumber evidence="2">2.7.13.3</ecNumber>
    </recommendedName>
</protein>
<comment type="catalytic activity">
    <reaction evidence="1">
        <text>ATP + protein L-histidine = ADP + protein N-phospho-L-histidine.</text>
        <dbReference type="EC" id="2.7.13.3"/>
    </reaction>
</comment>
<comment type="caution">
    <text evidence="8">The sequence shown here is derived from an EMBL/GenBank/DDBJ whole genome shotgun (WGS) entry which is preliminary data.</text>
</comment>
<feature type="compositionally biased region" description="Pro residues" evidence="6">
    <location>
        <begin position="199"/>
        <end position="210"/>
    </location>
</feature>
<name>A0A839Z257_9SPHN</name>
<keyword evidence="9" id="KW-1185">Reference proteome</keyword>
<sequence>MRFDDRIATLLTLPGTDEHDTAVRWRQLVDVAARAGEEEENSAPFIAAVAVIKADAPRIPLALRAAAARAIAGRPVPPALLEVFAADRLAVNAPLLAALPDRQPLLRRLYDLADADSRRFLETLYPQLAKPSGNEPSLHDVVSRVEKRREEVEENGEAEVTTLPPRRPRPVPTPEPRPVEAPVAETPPVSPPATRQEPVPKPSPPPAPAPDDPDVLVRPETSDPKALRELAHEIRTPLNAIIGFAEIIDGQYLGPANEKYRERAAEIVAQARILLGAIDDLDFAARLRSGSKEDRAAPVAAGELLKEMVPDLRAVADRHGTALQVEVEGSDDMPTVDRMIAGRLLRRILSALLLAANKGEVIGVRLSKRDGIVRFVIRRPRALNGRDATSLLDPALTLESEGQALLGLGFSLRLVRGLARVAGGDLIVDAEAILLDIPQLD</sequence>
<dbReference type="InterPro" id="IPR036097">
    <property type="entry name" value="HisK_dim/P_sf"/>
</dbReference>
<gene>
    <name evidence="8" type="ORF">FHS50_000765</name>
</gene>
<evidence type="ECO:0000256" key="3">
    <source>
        <dbReference type="ARBA" id="ARBA00022679"/>
    </source>
</evidence>
<dbReference type="RefSeq" id="WP_183933067.1">
    <property type="nucleotide sequence ID" value="NZ_JACICF010000001.1"/>
</dbReference>
<evidence type="ECO:0000256" key="1">
    <source>
        <dbReference type="ARBA" id="ARBA00000085"/>
    </source>
</evidence>
<dbReference type="CDD" id="cd00082">
    <property type="entry name" value="HisKA"/>
    <property type="match status" value="1"/>
</dbReference>
<dbReference type="InterPro" id="IPR050736">
    <property type="entry name" value="Sensor_HK_Regulatory"/>
</dbReference>
<feature type="compositionally biased region" description="Basic and acidic residues" evidence="6">
    <location>
        <begin position="137"/>
        <end position="151"/>
    </location>
</feature>
<dbReference type="PANTHER" id="PTHR43711">
    <property type="entry name" value="TWO-COMPONENT HISTIDINE KINASE"/>
    <property type="match status" value="1"/>
</dbReference>
<dbReference type="Pfam" id="PF00512">
    <property type="entry name" value="HisKA"/>
    <property type="match status" value="1"/>
</dbReference>
<dbReference type="InterPro" id="IPR005467">
    <property type="entry name" value="His_kinase_dom"/>
</dbReference>
<dbReference type="Proteomes" id="UP000578569">
    <property type="component" value="Unassembled WGS sequence"/>
</dbReference>
<evidence type="ECO:0000313" key="8">
    <source>
        <dbReference type="EMBL" id="MBB3763742.1"/>
    </source>
</evidence>
<evidence type="ECO:0000256" key="6">
    <source>
        <dbReference type="SAM" id="MobiDB-lite"/>
    </source>
</evidence>
<proteinExistence type="predicted"/>